<comment type="caution">
    <text evidence="3">The sequence shown here is derived from an EMBL/GenBank/DDBJ whole genome shotgun (WGS) entry which is preliminary data.</text>
</comment>
<dbReference type="RefSeq" id="WP_125741956.1">
    <property type="nucleotide sequence ID" value="NZ_RCOR01000029.1"/>
</dbReference>
<feature type="domain" description="CRISPR type III-associated protein" evidence="2">
    <location>
        <begin position="25"/>
        <end position="178"/>
    </location>
</feature>
<keyword evidence="1" id="KW-0051">Antiviral defense</keyword>
<name>A0A429G415_9CREN</name>
<reference evidence="3 4" key="1">
    <citation type="submission" date="2018-10" db="EMBL/GenBank/DDBJ databases">
        <title>Co-occurring genomic capacity for anaerobic methane metabolism and dissimilatory sulfite reduction discovered in the Korarchaeota.</title>
        <authorList>
            <person name="Mckay L.J."/>
            <person name="Dlakic M."/>
            <person name="Fields M.W."/>
            <person name="Delmont T.O."/>
            <person name="Eren A.M."/>
            <person name="Jay Z.J."/>
            <person name="Klingelsmith K.B."/>
            <person name="Rusch D.B."/>
            <person name="Inskeep W.P."/>
        </authorList>
    </citation>
    <scope>NUCLEOTIDE SEQUENCE [LARGE SCALE GENOMIC DNA]</scope>
    <source>
        <strain evidence="3 4">WS</strain>
    </source>
</reference>
<sequence length="405" mass="46212">MSILLKLNGENRLYLGGYDTQFHEEDPFRTQSLKGLWRYWLRAYIAGAMYDAGLLECKEEGDLVCGIDPESLKKIVEKTGDLLGSQGSASKFRIVVNRAKANRKEDEFAAQRIRLLSMGKRGKISYGDKAYAEIIIEKSPHVKRIDENEIKVVIGSLLTALSLNGLGKGGRRGLGTFSVEVEGFKGDFLVNGKLDHSKLRELIRETMKSVRSYLNLDRGKPSEMPPIDCISEAKIDLSGIVPGVRVINLRETPVFIIVRAKPREDKSTDNMVIELQDFFYRPARLRRMKYRISSADESRDGITRERLAWFLGLPRMQKMTGYIYDGRRASAVHLAVHKEGALFTFFLSGDWPTEMVWIGRRRKNLKIEKNLKIDRLEVKKAYITSVSSLLEYLDRIGYESEVIYL</sequence>
<accession>A0A429G415</accession>
<dbReference type="InterPro" id="IPR005537">
    <property type="entry name" value="RAMP_III_fam"/>
</dbReference>
<dbReference type="AlphaFoldDB" id="A0A429G415"/>
<organism evidence="3 4">
    <name type="scientific">Candidatus Korarchaeum cryptofilum</name>
    <dbReference type="NCBI Taxonomy" id="498846"/>
    <lineage>
        <taxon>Archaea</taxon>
        <taxon>Thermoproteota</taxon>
        <taxon>Candidatus Korarchaeia</taxon>
        <taxon>Candidatus Korarchaeales</taxon>
        <taxon>Candidatus Korarchaeaceae</taxon>
        <taxon>Candidatus Korarchaeum</taxon>
    </lineage>
</organism>
<dbReference type="InterPro" id="IPR007522">
    <property type="entry name" value="CRISPR-assoc_prot_TM1795"/>
</dbReference>
<evidence type="ECO:0000259" key="2">
    <source>
        <dbReference type="Pfam" id="PF03787"/>
    </source>
</evidence>
<evidence type="ECO:0000313" key="4">
    <source>
        <dbReference type="Proteomes" id="UP000278149"/>
    </source>
</evidence>
<evidence type="ECO:0000256" key="1">
    <source>
        <dbReference type="ARBA" id="ARBA00023118"/>
    </source>
</evidence>
<proteinExistence type="predicted"/>
<evidence type="ECO:0000313" key="3">
    <source>
        <dbReference type="EMBL" id="RSN68518.1"/>
    </source>
</evidence>
<dbReference type="NCBIfam" id="TIGR01894">
    <property type="entry name" value="cas_TM1795_cmr1"/>
    <property type="match status" value="1"/>
</dbReference>
<dbReference type="Proteomes" id="UP000278149">
    <property type="component" value="Unassembled WGS sequence"/>
</dbReference>
<dbReference type="GO" id="GO:0051607">
    <property type="term" value="P:defense response to virus"/>
    <property type="evidence" value="ECO:0007669"/>
    <property type="project" value="UniProtKB-KW"/>
</dbReference>
<gene>
    <name evidence="3" type="primary">cmr1</name>
    <name evidence="3" type="ORF">D9Q81_05945</name>
</gene>
<dbReference type="Pfam" id="PF03787">
    <property type="entry name" value="RAMPs"/>
    <property type="match status" value="1"/>
</dbReference>
<protein>
    <submittedName>
        <fullName evidence="3">Type III-B CRISPR module RAMP protein Cmr1</fullName>
    </submittedName>
</protein>
<dbReference type="EMBL" id="RCOR01000029">
    <property type="protein sequence ID" value="RSN68518.1"/>
    <property type="molecule type" value="Genomic_DNA"/>
</dbReference>